<dbReference type="Proteomes" id="UP000288079">
    <property type="component" value="Unassembled WGS sequence"/>
</dbReference>
<comment type="caution">
    <text evidence="1">The sequence shown here is derived from an EMBL/GenBank/DDBJ whole genome shotgun (WGS) entry which is preliminary data.</text>
</comment>
<sequence length="49" mass="5759">MNYSPLIPRNEIKTRALFKDFDSKFTGKLPKPVLMKCYNTKAVCHWPMV</sequence>
<name>A0A401LZV3_9BACE</name>
<proteinExistence type="predicted"/>
<dbReference type="AlphaFoldDB" id="A0A401LZV3"/>
<evidence type="ECO:0000313" key="2">
    <source>
        <dbReference type="Proteomes" id="UP000288079"/>
    </source>
</evidence>
<evidence type="ECO:0000313" key="1">
    <source>
        <dbReference type="EMBL" id="GCB37089.1"/>
    </source>
</evidence>
<protein>
    <submittedName>
        <fullName evidence="1">Uncharacterized protein</fullName>
    </submittedName>
</protein>
<keyword evidence="2" id="KW-1185">Reference proteome</keyword>
<dbReference type="EMBL" id="BHWB01000019">
    <property type="protein sequence ID" value="GCB37089.1"/>
    <property type="molecule type" value="Genomic_DNA"/>
</dbReference>
<gene>
    <name evidence="1" type="ORF">KGMB02408_40340</name>
</gene>
<accession>A0A401LZV3</accession>
<reference evidence="1 2" key="1">
    <citation type="submission" date="2018-10" db="EMBL/GenBank/DDBJ databases">
        <title>Draft Genome Sequence of Bacteroides sp. KCTC 15687.</title>
        <authorList>
            <person name="Yu S.Y."/>
            <person name="Kim J.S."/>
            <person name="Oh B.S."/>
            <person name="Park S.H."/>
            <person name="Kang S.W."/>
            <person name="Park J.E."/>
            <person name="Choi S.H."/>
            <person name="Han K.I."/>
            <person name="Lee K.C."/>
            <person name="Eom M.K."/>
            <person name="Suh M.K."/>
            <person name="Lee D.H."/>
            <person name="Yoon H."/>
            <person name="Kim B."/>
            <person name="Yang S.J."/>
            <person name="Lee J.S."/>
            <person name="Lee J.H."/>
        </authorList>
    </citation>
    <scope>NUCLEOTIDE SEQUENCE [LARGE SCALE GENOMIC DNA]</scope>
    <source>
        <strain evidence="1 2">KCTC 15687</strain>
    </source>
</reference>
<organism evidence="1 2">
    <name type="scientific">Bacteroides faecalis</name>
    <dbReference type="NCBI Taxonomy" id="2447885"/>
    <lineage>
        <taxon>Bacteria</taxon>
        <taxon>Pseudomonadati</taxon>
        <taxon>Bacteroidota</taxon>
        <taxon>Bacteroidia</taxon>
        <taxon>Bacteroidales</taxon>
        <taxon>Bacteroidaceae</taxon>
        <taxon>Bacteroides</taxon>
    </lineage>
</organism>